<keyword evidence="4" id="KW-0804">Transcription</keyword>
<keyword evidence="7" id="KW-1185">Reference proteome</keyword>
<dbReference type="Pfam" id="PF00126">
    <property type="entry name" value="HTH_1"/>
    <property type="match status" value="1"/>
</dbReference>
<dbReference type="SUPFAM" id="SSF46785">
    <property type="entry name" value="Winged helix' DNA-binding domain"/>
    <property type="match status" value="1"/>
</dbReference>
<dbReference type="Gene3D" id="1.10.10.10">
    <property type="entry name" value="Winged helix-like DNA-binding domain superfamily/Winged helix DNA-binding domain"/>
    <property type="match status" value="1"/>
</dbReference>
<organism evidence="6 7">
    <name type="scientific">Pseudoxanthomonas helianthi</name>
    <dbReference type="NCBI Taxonomy" id="1453541"/>
    <lineage>
        <taxon>Bacteria</taxon>
        <taxon>Pseudomonadati</taxon>
        <taxon>Pseudomonadota</taxon>
        <taxon>Gammaproteobacteria</taxon>
        <taxon>Lysobacterales</taxon>
        <taxon>Lysobacteraceae</taxon>
        <taxon>Pseudoxanthomonas</taxon>
    </lineage>
</organism>
<dbReference type="InterPro" id="IPR000847">
    <property type="entry name" value="LysR_HTH_N"/>
</dbReference>
<evidence type="ECO:0000313" key="7">
    <source>
        <dbReference type="Proteomes" id="UP000673447"/>
    </source>
</evidence>
<proteinExistence type="inferred from homology"/>
<feature type="domain" description="HTH lysR-type" evidence="5">
    <location>
        <begin position="4"/>
        <end position="61"/>
    </location>
</feature>
<dbReference type="GO" id="GO:0003700">
    <property type="term" value="F:DNA-binding transcription factor activity"/>
    <property type="evidence" value="ECO:0007669"/>
    <property type="project" value="InterPro"/>
</dbReference>
<dbReference type="CDD" id="cd08432">
    <property type="entry name" value="PBP2_GcdR_TrpI_HvrB_AmpR_like"/>
    <property type="match status" value="1"/>
</dbReference>
<dbReference type="EMBL" id="JAGKTC010000001">
    <property type="protein sequence ID" value="MBP3983924.1"/>
    <property type="molecule type" value="Genomic_DNA"/>
</dbReference>
<evidence type="ECO:0000256" key="4">
    <source>
        <dbReference type="ARBA" id="ARBA00023163"/>
    </source>
</evidence>
<dbReference type="SUPFAM" id="SSF53850">
    <property type="entry name" value="Periplasmic binding protein-like II"/>
    <property type="match status" value="1"/>
</dbReference>
<sequence>MSRLPLDQIDAFVTAARMQNLTRAAEAMHLTVSALSHRMRLLEERLGHKLLARGPRGVELTPAGRRLFEAVAAPLDAIGDALQRLGSRSERTITLSLIPSMATAWLVPRLPEFLAAHPELGLNLQSSTRVVDFEREPVDMALRLGGGRWPGVRSELLFPEWIVPVASPDFVKRHGKPALERLGELPLLGDPSERWKQWFDKFGGTPPKRYVAQFDDTETLHQAAAQGMGVALGRWTLAEPLIRAGRLLPLTRKRLQADFAHYLVYPERSQSLPDFATVRAWVLQQAGVAPA</sequence>
<reference evidence="6" key="1">
    <citation type="journal article" date="2016" name="Int. J. Syst. Evol. Microbiol.">
        <title>Pseudoxanthomonas helianthi sp. nov., isolated from roots of Jerusalem artichoke (Helianthus tuberosus).</title>
        <authorList>
            <person name="Kittiwongwattana C."/>
            <person name="Thawai C."/>
        </authorList>
    </citation>
    <scope>NUCLEOTIDE SEQUENCE</scope>
    <source>
        <strain evidence="6">110414</strain>
    </source>
</reference>
<dbReference type="InterPro" id="IPR058163">
    <property type="entry name" value="LysR-type_TF_proteobact-type"/>
</dbReference>
<dbReference type="PROSITE" id="PS50931">
    <property type="entry name" value="HTH_LYSR"/>
    <property type="match status" value="1"/>
</dbReference>
<accession>A0A941AT29</accession>
<dbReference type="InterPro" id="IPR036390">
    <property type="entry name" value="WH_DNA-bd_sf"/>
</dbReference>
<dbReference type="GO" id="GO:0043565">
    <property type="term" value="F:sequence-specific DNA binding"/>
    <property type="evidence" value="ECO:0007669"/>
    <property type="project" value="TreeGrafter"/>
</dbReference>
<comment type="similarity">
    <text evidence="1">Belongs to the LysR transcriptional regulatory family.</text>
</comment>
<dbReference type="Gene3D" id="3.40.190.10">
    <property type="entry name" value="Periplasmic binding protein-like II"/>
    <property type="match status" value="2"/>
</dbReference>
<dbReference type="Pfam" id="PF03466">
    <property type="entry name" value="LysR_substrate"/>
    <property type="match status" value="1"/>
</dbReference>
<name>A0A941AT29_9GAMM</name>
<evidence type="ECO:0000259" key="5">
    <source>
        <dbReference type="PROSITE" id="PS50931"/>
    </source>
</evidence>
<keyword evidence="3" id="KW-0238">DNA-binding</keyword>
<dbReference type="FunFam" id="1.10.10.10:FF:000001">
    <property type="entry name" value="LysR family transcriptional regulator"/>
    <property type="match status" value="1"/>
</dbReference>
<dbReference type="AlphaFoldDB" id="A0A941AT29"/>
<evidence type="ECO:0000256" key="1">
    <source>
        <dbReference type="ARBA" id="ARBA00009437"/>
    </source>
</evidence>
<dbReference type="Proteomes" id="UP000673447">
    <property type="component" value="Unassembled WGS sequence"/>
</dbReference>
<dbReference type="PANTHER" id="PTHR30537:SF79">
    <property type="entry name" value="TRANSCRIPTIONAL REGULATOR-RELATED"/>
    <property type="match status" value="1"/>
</dbReference>
<dbReference type="InterPro" id="IPR005119">
    <property type="entry name" value="LysR_subst-bd"/>
</dbReference>
<dbReference type="RefSeq" id="WP_210535734.1">
    <property type="nucleotide sequence ID" value="NZ_JAGKTC010000001.1"/>
</dbReference>
<gene>
    <name evidence="6" type="ORF">J5837_05730</name>
</gene>
<dbReference type="InterPro" id="IPR036388">
    <property type="entry name" value="WH-like_DNA-bd_sf"/>
</dbReference>
<evidence type="ECO:0000256" key="3">
    <source>
        <dbReference type="ARBA" id="ARBA00023125"/>
    </source>
</evidence>
<comment type="caution">
    <text evidence="6">The sequence shown here is derived from an EMBL/GenBank/DDBJ whole genome shotgun (WGS) entry which is preliminary data.</text>
</comment>
<keyword evidence="2" id="KW-0805">Transcription regulation</keyword>
<reference evidence="6" key="2">
    <citation type="submission" date="2021-03" db="EMBL/GenBank/DDBJ databases">
        <authorList>
            <person name="Cao W."/>
        </authorList>
    </citation>
    <scope>NUCLEOTIDE SEQUENCE</scope>
    <source>
        <strain evidence="6">110414</strain>
    </source>
</reference>
<evidence type="ECO:0000256" key="2">
    <source>
        <dbReference type="ARBA" id="ARBA00023015"/>
    </source>
</evidence>
<protein>
    <submittedName>
        <fullName evidence="6">LysR family transcriptional regulator</fullName>
    </submittedName>
</protein>
<dbReference type="GO" id="GO:0006351">
    <property type="term" value="P:DNA-templated transcription"/>
    <property type="evidence" value="ECO:0007669"/>
    <property type="project" value="TreeGrafter"/>
</dbReference>
<dbReference type="PANTHER" id="PTHR30537">
    <property type="entry name" value="HTH-TYPE TRANSCRIPTIONAL REGULATOR"/>
    <property type="match status" value="1"/>
</dbReference>
<evidence type="ECO:0000313" key="6">
    <source>
        <dbReference type="EMBL" id="MBP3983924.1"/>
    </source>
</evidence>